<sequence length="533" mass="58891">MSNANSQVSQQGPQQGLQQGSKRYFGTEVEYGISCPDDPNVSPILTSTQAVIAFAHAQEESLSGRIRWDYAPESPLRDSRGFDLRRYHQAPVIDPNAVGAANLLVQNGARFYVDHAHPEYSAPETSSALEAVIADRAGDEIMLRAVQLAAAATDDEGNPGPNLKIYRNNVDGKGASYGTHENYLFSRDTEFDDIVAGLTPFFVTRQVFTGAGRVGLGQKGQTPGFQISQRADYIETEVSLETTLNRGIINTRDEPHASEAFRRLHVIIGDANMSEVATFLKIGTTGLVLDAIEDGVRFDDLKLRNPVEAVHQVSRDLTCTEKLQLDDHVTWMSAVEIQYEYLRRVEGYDADGAVVKRWREVLDLLSDDPRKAGHLLDWVAKFNLMEGLRARMGAGWDHPKLALIDIQYSDIDPARGLYHALVRRGSMERLTTDDQIAHAVEFAPESTRAYLRGGIIRRFGKDVIAGSWTSLIVDVSGVYRETRDVEAPGVELVRITLDEVDRLTRDECGEVLESAGTIVEVVEHLRGLGAVGQ</sequence>
<dbReference type="GO" id="GO:0010498">
    <property type="term" value="P:proteasomal protein catabolic process"/>
    <property type="evidence" value="ECO:0007669"/>
    <property type="project" value="InterPro"/>
</dbReference>
<gene>
    <name evidence="4" type="ORF">CLAC_06475</name>
</gene>
<dbReference type="GO" id="GO:0019941">
    <property type="term" value="P:modification-dependent protein catabolic process"/>
    <property type="evidence" value="ECO:0007669"/>
    <property type="project" value="InterPro"/>
</dbReference>
<dbReference type="PANTHER" id="PTHR42307:SF2">
    <property type="entry name" value="PUP DEAMIDASE_DEPUPYLASE"/>
    <property type="match status" value="1"/>
</dbReference>
<dbReference type="InterPro" id="IPR022366">
    <property type="entry name" value="Pup_deamidase"/>
</dbReference>
<dbReference type="GO" id="GO:0016811">
    <property type="term" value="F:hydrolase activity, acting on carbon-nitrogen (but not peptide) bonds, in linear amides"/>
    <property type="evidence" value="ECO:0007669"/>
    <property type="project" value="InterPro"/>
</dbReference>
<dbReference type="GO" id="GO:0005524">
    <property type="term" value="F:ATP binding"/>
    <property type="evidence" value="ECO:0007669"/>
    <property type="project" value="TreeGrafter"/>
</dbReference>
<feature type="active site" description="Proton acceptor" evidence="2">
    <location>
        <position position="114"/>
    </location>
</feature>
<dbReference type="PATRIC" id="fig|1408189.4.peg.1288"/>
<organism evidence="4 5">
    <name type="scientific">Corynebacterium lactis RW2-5</name>
    <dbReference type="NCBI Taxonomy" id="1408189"/>
    <lineage>
        <taxon>Bacteria</taxon>
        <taxon>Bacillati</taxon>
        <taxon>Actinomycetota</taxon>
        <taxon>Actinomycetes</taxon>
        <taxon>Mycobacteriales</taxon>
        <taxon>Corynebacteriaceae</taxon>
        <taxon>Corynebacterium</taxon>
    </lineage>
</organism>
<feature type="region of interest" description="Disordered" evidence="3">
    <location>
        <begin position="1"/>
        <end position="20"/>
    </location>
</feature>
<evidence type="ECO:0000313" key="5">
    <source>
        <dbReference type="Proteomes" id="UP000058446"/>
    </source>
</evidence>
<proteinExistence type="inferred from homology"/>
<dbReference type="EMBL" id="CP006841">
    <property type="protein sequence ID" value="ALA67437.1"/>
    <property type="molecule type" value="Genomic_DNA"/>
</dbReference>
<protein>
    <submittedName>
        <fullName evidence="4">Pup deamidase/depupylase</fullName>
    </submittedName>
</protein>
<dbReference type="KEGG" id="clw:CLAC_06475"/>
<name>A0A0K2H068_9CORY</name>
<dbReference type="Pfam" id="PF03136">
    <property type="entry name" value="Pup_ligase"/>
    <property type="match status" value="1"/>
</dbReference>
<dbReference type="RefSeq" id="WP_082313178.1">
    <property type="nucleotide sequence ID" value="NZ_CP006841.1"/>
</dbReference>
<dbReference type="PIRSF" id="PIRSF018077">
    <property type="entry name" value="UCP018077"/>
    <property type="match status" value="1"/>
</dbReference>
<reference evidence="4 5" key="1">
    <citation type="submission" date="2013-10" db="EMBL/GenBank/DDBJ databases">
        <title>Complete genome sequence of Corynebacterium lactis DSM 45799(T), isolated from raw cow milk.</title>
        <authorList>
            <person name="Ruckert C."/>
            <person name="Albersmeier A."/>
            <person name="Lipski A."/>
            <person name="Kalinowski J."/>
        </authorList>
    </citation>
    <scope>NUCLEOTIDE SEQUENCE [LARGE SCALE GENOMIC DNA]</scope>
    <source>
        <strain evidence="4 5">RW2-5</strain>
    </source>
</reference>
<dbReference type="InterPro" id="IPR004347">
    <property type="entry name" value="Pup_ligase/deamidase"/>
</dbReference>
<evidence type="ECO:0000256" key="2">
    <source>
        <dbReference type="PIRSR" id="PIRSR018077-1"/>
    </source>
</evidence>
<dbReference type="GO" id="GO:0008233">
    <property type="term" value="F:peptidase activity"/>
    <property type="evidence" value="ECO:0007669"/>
    <property type="project" value="InterPro"/>
</dbReference>
<dbReference type="GO" id="GO:0070490">
    <property type="term" value="P:protein pupylation"/>
    <property type="evidence" value="ECO:0007669"/>
    <property type="project" value="TreeGrafter"/>
</dbReference>
<dbReference type="Proteomes" id="UP000058446">
    <property type="component" value="Chromosome"/>
</dbReference>
<evidence type="ECO:0000313" key="4">
    <source>
        <dbReference type="EMBL" id="ALA67437.1"/>
    </source>
</evidence>
<evidence type="ECO:0000256" key="3">
    <source>
        <dbReference type="SAM" id="MobiDB-lite"/>
    </source>
</evidence>
<accession>A0A0K2H068</accession>
<keyword evidence="5" id="KW-1185">Reference proteome</keyword>
<dbReference type="NCBIfam" id="TIGR03688">
    <property type="entry name" value="depupylase_Dop"/>
    <property type="match status" value="1"/>
</dbReference>
<dbReference type="AlphaFoldDB" id="A0A0K2H068"/>
<comment type="similarity">
    <text evidence="1">Belongs to the Pup ligase/Pup deamidase family. Pup deamidase subfamily.</text>
</comment>
<evidence type="ECO:0000256" key="1">
    <source>
        <dbReference type="ARBA" id="ARBA00009114"/>
    </source>
</evidence>
<dbReference type="PANTHER" id="PTHR42307">
    <property type="entry name" value="PUP DEAMIDASE/DEPUPYLASE"/>
    <property type="match status" value="1"/>
</dbReference>
<dbReference type="STRING" id="1408189.CLAC_06475"/>
<dbReference type="OrthoDB" id="9760627at2"/>